<keyword evidence="1" id="KW-0812">Transmembrane</keyword>
<dbReference type="Proteomes" id="UP000271889">
    <property type="component" value="Unassembled WGS sequence"/>
</dbReference>
<protein>
    <submittedName>
        <fullName evidence="2">Uncharacterized protein</fullName>
    </submittedName>
</protein>
<evidence type="ECO:0000256" key="1">
    <source>
        <dbReference type="SAM" id="Phobius"/>
    </source>
</evidence>
<proteinExistence type="predicted"/>
<dbReference type="PANTHER" id="PTHR10974">
    <property type="entry name" value="FI08016P-RELATED"/>
    <property type="match status" value="1"/>
</dbReference>
<name>A0A3P6SW19_CYLGO</name>
<evidence type="ECO:0000313" key="2">
    <source>
        <dbReference type="EMBL" id="VDK59184.1"/>
    </source>
</evidence>
<accession>A0A3P6SW19</accession>
<keyword evidence="1" id="KW-0472">Membrane</keyword>
<evidence type="ECO:0000313" key="3">
    <source>
        <dbReference type="Proteomes" id="UP000271889"/>
    </source>
</evidence>
<dbReference type="OrthoDB" id="5861713at2759"/>
<dbReference type="PANTHER" id="PTHR10974:SF1">
    <property type="entry name" value="FI08016P-RELATED"/>
    <property type="match status" value="1"/>
</dbReference>
<gene>
    <name evidence="2" type="ORF">CGOC_LOCUS4575</name>
</gene>
<dbReference type="EMBL" id="UYRV01012816">
    <property type="protein sequence ID" value="VDK59184.1"/>
    <property type="molecule type" value="Genomic_DNA"/>
</dbReference>
<feature type="transmembrane region" description="Helical" evidence="1">
    <location>
        <begin position="7"/>
        <end position="27"/>
    </location>
</feature>
<feature type="non-terminal residue" evidence="2">
    <location>
        <position position="242"/>
    </location>
</feature>
<dbReference type="AlphaFoldDB" id="A0A3P6SW19"/>
<dbReference type="GO" id="GO:0005615">
    <property type="term" value="C:extracellular space"/>
    <property type="evidence" value="ECO:0007669"/>
    <property type="project" value="TreeGrafter"/>
</dbReference>
<dbReference type="Pfam" id="PF02995">
    <property type="entry name" value="DUF229"/>
    <property type="match status" value="1"/>
</dbReference>
<dbReference type="InterPro" id="IPR004245">
    <property type="entry name" value="DUF229"/>
</dbReference>
<keyword evidence="3" id="KW-1185">Reference proteome</keyword>
<keyword evidence="1" id="KW-1133">Transmembrane helix</keyword>
<sequence length="242" mass="27045">MIGIFRIRQVAIIAIVTVSFIFIYSAYNVHDNNGKPLVKGNTRPVKIATMPRPANIPSFTEPDLPFKVIVTGQDADRDARKNGEKPSAAGAFNLEGQTCRIPKLDINGSEVRDFFFKSKPLDCLKNPQNWLFIDDSNNVQYIESRKNAKCQGSYVTRKSDQTNIYTAFDSLPAGNPMKSDFAVVKCKDGEQIWNGILMSVVRRSDQELLNHGSVKSPDGSGLNVYFLGFDSLSQMSFRRKLP</sequence>
<reference evidence="2 3" key="1">
    <citation type="submission" date="2018-11" db="EMBL/GenBank/DDBJ databases">
        <authorList>
            <consortium name="Pathogen Informatics"/>
        </authorList>
    </citation>
    <scope>NUCLEOTIDE SEQUENCE [LARGE SCALE GENOMIC DNA]</scope>
</reference>
<organism evidence="2 3">
    <name type="scientific">Cylicostephanus goldi</name>
    <name type="common">Nematode worm</name>
    <dbReference type="NCBI Taxonomy" id="71465"/>
    <lineage>
        <taxon>Eukaryota</taxon>
        <taxon>Metazoa</taxon>
        <taxon>Ecdysozoa</taxon>
        <taxon>Nematoda</taxon>
        <taxon>Chromadorea</taxon>
        <taxon>Rhabditida</taxon>
        <taxon>Rhabditina</taxon>
        <taxon>Rhabditomorpha</taxon>
        <taxon>Strongyloidea</taxon>
        <taxon>Strongylidae</taxon>
        <taxon>Cylicostephanus</taxon>
    </lineage>
</organism>